<evidence type="ECO:0000256" key="7">
    <source>
        <dbReference type="ARBA" id="ARBA00025735"/>
    </source>
</evidence>
<dbReference type="AlphaFoldDB" id="A0A673AQN7"/>
<gene>
    <name evidence="11" type="primary">cenph</name>
</gene>
<accession>A0A673AQN7</accession>
<dbReference type="GeneID" id="115425957"/>
<reference evidence="11" key="1">
    <citation type="submission" date="2019-06" db="EMBL/GenBank/DDBJ databases">
        <authorList>
            <consortium name="Wellcome Sanger Institute Data Sharing"/>
        </authorList>
    </citation>
    <scope>NUCLEOTIDE SEQUENCE [LARGE SCALE GENOMIC DNA]</scope>
</reference>
<keyword evidence="8" id="KW-0175">Coiled coil</keyword>
<feature type="region of interest" description="Disordered" evidence="9">
    <location>
        <begin position="52"/>
        <end position="81"/>
    </location>
</feature>
<evidence type="ECO:0000256" key="9">
    <source>
        <dbReference type="SAM" id="MobiDB-lite"/>
    </source>
</evidence>
<dbReference type="PANTHER" id="PTHR48122:SF1">
    <property type="entry name" value="CENTROMERE PROTEIN H"/>
    <property type="match status" value="1"/>
</dbReference>
<dbReference type="RefSeq" id="XP_029999709.1">
    <property type="nucleotide sequence ID" value="XM_030143849.1"/>
</dbReference>
<dbReference type="Pfam" id="PF05837">
    <property type="entry name" value="CENP-H"/>
    <property type="match status" value="1"/>
</dbReference>
<evidence type="ECO:0000256" key="4">
    <source>
        <dbReference type="ARBA" id="ARBA00022838"/>
    </source>
</evidence>
<reference evidence="11" key="2">
    <citation type="submission" date="2025-08" db="UniProtKB">
        <authorList>
            <consortium name="Ensembl"/>
        </authorList>
    </citation>
    <scope>IDENTIFICATION</scope>
</reference>
<reference evidence="11" key="3">
    <citation type="submission" date="2025-09" db="UniProtKB">
        <authorList>
            <consortium name="Ensembl"/>
        </authorList>
    </citation>
    <scope>IDENTIFICATION</scope>
</reference>
<feature type="coiled-coil region" evidence="8">
    <location>
        <begin position="172"/>
        <end position="223"/>
    </location>
</feature>
<comment type="similarity">
    <text evidence="7">Belongs to the CENP-H/MCM16 family.</text>
</comment>
<dbReference type="GO" id="GO:0000776">
    <property type="term" value="C:kinetochore"/>
    <property type="evidence" value="ECO:0007669"/>
    <property type="project" value="UniProtKB-KW"/>
</dbReference>
<evidence type="ECO:0000256" key="2">
    <source>
        <dbReference type="ARBA" id="ARBA00004629"/>
    </source>
</evidence>
<keyword evidence="12" id="KW-1185">Reference proteome</keyword>
<keyword evidence="5" id="KW-0539">Nucleus</keyword>
<dbReference type="Proteomes" id="UP000472271">
    <property type="component" value="Chromosome 9"/>
</dbReference>
<evidence type="ECO:0000313" key="12">
    <source>
        <dbReference type="Proteomes" id="UP000472271"/>
    </source>
</evidence>
<dbReference type="FunCoup" id="A0A673AQN7">
    <property type="interactions" value="609"/>
</dbReference>
<feature type="domain" description="Centromere protein H C-terminal" evidence="10">
    <location>
        <begin position="84"/>
        <end position="279"/>
    </location>
</feature>
<proteinExistence type="inferred from homology"/>
<dbReference type="GO" id="GO:0007059">
    <property type="term" value="P:chromosome segregation"/>
    <property type="evidence" value="ECO:0007669"/>
    <property type="project" value="TreeGrafter"/>
</dbReference>
<dbReference type="OrthoDB" id="2274804at2759"/>
<dbReference type="InterPro" id="IPR040034">
    <property type="entry name" value="CENP-H"/>
</dbReference>
<dbReference type="PANTHER" id="PTHR48122">
    <property type="entry name" value="CENTROMERE PROTEIN H"/>
    <property type="match status" value="1"/>
</dbReference>
<protein>
    <recommendedName>
        <fullName evidence="10">Centromere protein H C-terminal domain-containing protein</fullName>
    </recommendedName>
</protein>
<keyword evidence="4" id="KW-0995">Kinetochore</keyword>
<evidence type="ECO:0000256" key="1">
    <source>
        <dbReference type="ARBA" id="ARBA00004123"/>
    </source>
</evidence>
<dbReference type="Ensembl" id="ENSSORT00005032479.1">
    <property type="protein sequence ID" value="ENSSORP00005031599.1"/>
    <property type="gene ID" value="ENSSORG00005015037.1"/>
</dbReference>
<organism evidence="11 12">
    <name type="scientific">Sphaeramia orbicularis</name>
    <name type="common">orbiculate cardinalfish</name>
    <dbReference type="NCBI Taxonomy" id="375764"/>
    <lineage>
        <taxon>Eukaryota</taxon>
        <taxon>Metazoa</taxon>
        <taxon>Chordata</taxon>
        <taxon>Craniata</taxon>
        <taxon>Vertebrata</taxon>
        <taxon>Euteleostomi</taxon>
        <taxon>Actinopterygii</taxon>
        <taxon>Neopterygii</taxon>
        <taxon>Teleostei</taxon>
        <taxon>Neoteleostei</taxon>
        <taxon>Acanthomorphata</taxon>
        <taxon>Gobiaria</taxon>
        <taxon>Kurtiformes</taxon>
        <taxon>Apogonoidei</taxon>
        <taxon>Apogonidae</taxon>
        <taxon>Apogoninae</taxon>
        <taxon>Sphaeramia</taxon>
    </lineage>
</organism>
<evidence type="ECO:0000256" key="6">
    <source>
        <dbReference type="ARBA" id="ARBA00023328"/>
    </source>
</evidence>
<dbReference type="GO" id="GO:0007052">
    <property type="term" value="P:mitotic spindle organization"/>
    <property type="evidence" value="ECO:0007669"/>
    <property type="project" value="TreeGrafter"/>
</dbReference>
<evidence type="ECO:0000256" key="5">
    <source>
        <dbReference type="ARBA" id="ARBA00023242"/>
    </source>
</evidence>
<dbReference type="GO" id="GO:0051382">
    <property type="term" value="P:kinetochore assembly"/>
    <property type="evidence" value="ECO:0007669"/>
    <property type="project" value="InterPro"/>
</dbReference>
<name>A0A673AQN7_9TELE</name>
<sequence length="285" mass="32686">MLRYLLYKCNITIYDITISSWCNGVLREKGGLQSIWNNNVTPLLSVMDQPEEMGSFSQPTEAVGLNDDPAPDGSTGQKDTSTTDMLRIKKQMSNQCFEMAVHLQAGKTKRSCSSSEAERDLPDYVSELERVKTTHFNSTMILHRMQMWHAVAEKLRQKDSDADELKGVSDRCMALCSQIKHLQQESRGLQEEISELQKKRLEMKRLTNEKMKEMEQLKSKKEHPDTEKYKAALEKGQSNLEKYKQMAVMAQNVLRGLLLAYKVNWLDDPALRDIAMTLEEFPISD</sequence>
<keyword evidence="6" id="KW-0137">Centromere</keyword>
<evidence type="ECO:0000313" key="11">
    <source>
        <dbReference type="Ensembl" id="ENSSORP00005031599.1"/>
    </source>
</evidence>
<dbReference type="GO" id="GO:0005634">
    <property type="term" value="C:nucleus"/>
    <property type="evidence" value="ECO:0007669"/>
    <property type="project" value="UniProtKB-SubCell"/>
</dbReference>
<evidence type="ECO:0000259" key="10">
    <source>
        <dbReference type="Pfam" id="PF05837"/>
    </source>
</evidence>
<evidence type="ECO:0000256" key="8">
    <source>
        <dbReference type="SAM" id="Coils"/>
    </source>
</evidence>
<comment type="subcellular location">
    <subcellularLocation>
        <location evidence="2">Chromosome</location>
        <location evidence="2">Centromere</location>
        <location evidence="2">Kinetochore</location>
    </subcellularLocation>
    <subcellularLocation>
        <location evidence="1">Nucleus</location>
    </subcellularLocation>
</comment>
<dbReference type="InParanoid" id="A0A673AQN7"/>
<dbReference type="InterPro" id="IPR008426">
    <property type="entry name" value="CENP-H_C"/>
</dbReference>
<evidence type="ECO:0000256" key="3">
    <source>
        <dbReference type="ARBA" id="ARBA00022454"/>
    </source>
</evidence>
<keyword evidence="3" id="KW-0158">Chromosome</keyword>
<dbReference type="GO" id="GO:0043515">
    <property type="term" value="F:kinetochore binding"/>
    <property type="evidence" value="ECO:0007669"/>
    <property type="project" value="TreeGrafter"/>
</dbReference>